<gene>
    <name evidence="5" type="ORF">FDP41_008665</name>
</gene>
<reference evidence="5 6" key="1">
    <citation type="journal article" date="2019" name="Sci. Rep.">
        <title>Nanopore sequencing improves the draft genome of the human pathogenic amoeba Naegleria fowleri.</title>
        <authorList>
            <person name="Liechti N."/>
            <person name="Schurch N."/>
            <person name="Bruggmann R."/>
            <person name="Wittwer M."/>
        </authorList>
    </citation>
    <scope>NUCLEOTIDE SEQUENCE [LARGE SCALE GENOMIC DNA]</scope>
    <source>
        <strain evidence="5 6">ATCC 30894</strain>
    </source>
</reference>
<evidence type="ECO:0000313" key="5">
    <source>
        <dbReference type="EMBL" id="KAF0973001.1"/>
    </source>
</evidence>
<feature type="domain" description="EF-hand" evidence="4">
    <location>
        <begin position="245"/>
        <end position="280"/>
    </location>
</feature>
<accession>A0A6A5BES5</accession>
<dbReference type="PANTHER" id="PTHR23050">
    <property type="entry name" value="CALCIUM BINDING PROTEIN"/>
    <property type="match status" value="1"/>
</dbReference>
<organism evidence="5 6">
    <name type="scientific">Naegleria fowleri</name>
    <name type="common">Brain eating amoeba</name>
    <dbReference type="NCBI Taxonomy" id="5763"/>
    <lineage>
        <taxon>Eukaryota</taxon>
        <taxon>Discoba</taxon>
        <taxon>Heterolobosea</taxon>
        <taxon>Tetramitia</taxon>
        <taxon>Eutetramitia</taxon>
        <taxon>Vahlkampfiidae</taxon>
        <taxon>Naegleria</taxon>
    </lineage>
</organism>
<evidence type="ECO:0000259" key="4">
    <source>
        <dbReference type="PROSITE" id="PS50222"/>
    </source>
</evidence>
<keyword evidence="2" id="KW-0106">Calcium</keyword>
<dbReference type="VEuPathDB" id="AmoebaDB:NF0022820"/>
<feature type="region of interest" description="Disordered" evidence="3">
    <location>
        <begin position="74"/>
        <end position="131"/>
    </location>
</feature>
<evidence type="ECO:0000256" key="1">
    <source>
        <dbReference type="ARBA" id="ARBA00022737"/>
    </source>
</evidence>
<feature type="compositionally biased region" description="Basic and acidic residues" evidence="3">
    <location>
        <begin position="110"/>
        <end position="123"/>
    </location>
</feature>
<evidence type="ECO:0000256" key="2">
    <source>
        <dbReference type="ARBA" id="ARBA00022837"/>
    </source>
</evidence>
<dbReference type="GO" id="GO:0005509">
    <property type="term" value="F:calcium ion binding"/>
    <property type="evidence" value="ECO:0007669"/>
    <property type="project" value="InterPro"/>
</dbReference>
<comment type="caution">
    <text evidence="5">The sequence shown here is derived from an EMBL/GenBank/DDBJ whole genome shotgun (WGS) entry which is preliminary data.</text>
</comment>
<dbReference type="OrthoDB" id="10360339at2759"/>
<protein>
    <recommendedName>
        <fullName evidence="4">EF-hand domain-containing protein</fullName>
    </recommendedName>
</protein>
<evidence type="ECO:0000256" key="3">
    <source>
        <dbReference type="SAM" id="MobiDB-lite"/>
    </source>
</evidence>
<feature type="compositionally biased region" description="Basic and acidic residues" evidence="3">
    <location>
        <begin position="87"/>
        <end position="102"/>
    </location>
</feature>
<evidence type="ECO:0000313" key="6">
    <source>
        <dbReference type="Proteomes" id="UP000444721"/>
    </source>
</evidence>
<feature type="domain" description="EF-hand" evidence="4">
    <location>
        <begin position="7"/>
        <end position="42"/>
    </location>
</feature>
<dbReference type="PROSITE" id="PS50222">
    <property type="entry name" value="EF_HAND_2"/>
    <property type="match status" value="2"/>
</dbReference>
<sequence length="280" mass="32430">MFALPSSTVQQCRHAFSLLDSESKGYVTAKDLEIVLQALRVRIDPSDLEDLINEVKALDRSVLNSLYEGYNSSVNIPRNHHHHSSKQFRDDDSSVDESHDADFENNEIVLKSEKVSNQDDDQQRVSTMSASSTATLQSPLLSNRKLKRANQYVEYRYAFDLPEFIAFVAYAVQREYPDVGERLKTIELQNKELDAINDDEDVNKEHQKLFQDLNELFTIFEDKTKPGYMTMESLRVSMEKVGEFLPTPIFEEMFYEIDFAKTGTISKEQFMSLFSEHFEY</sequence>
<name>A0A6A5BES5_NAEFO</name>
<dbReference type="VEuPathDB" id="AmoebaDB:FDP41_008665"/>
<keyword evidence="1" id="KW-0677">Repeat</keyword>
<proteinExistence type="predicted"/>
<dbReference type="Gene3D" id="1.10.238.10">
    <property type="entry name" value="EF-hand"/>
    <property type="match status" value="2"/>
</dbReference>
<dbReference type="SMART" id="SM00054">
    <property type="entry name" value="EFh"/>
    <property type="match status" value="2"/>
</dbReference>
<dbReference type="Proteomes" id="UP000444721">
    <property type="component" value="Unassembled WGS sequence"/>
</dbReference>
<dbReference type="SUPFAM" id="SSF47473">
    <property type="entry name" value="EF-hand"/>
    <property type="match status" value="1"/>
</dbReference>
<dbReference type="OMA" id="ANQYVEY"/>
<dbReference type="InterPro" id="IPR050145">
    <property type="entry name" value="Centrin_CML-like"/>
</dbReference>
<dbReference type="InterPro" id="IPR011992">
    <property type="entry name" value="EF-hand-dom_pair"/>
</dbReference>
<keyword evidence="6" id="KW-1185">Reference proteome</keyword>
<dbReference type="GeneID" id="68115883"/>
<dbReference type="Pfam" id="PF13833">
    <property type="entry name" value="EF-hand_8"/>
    <property type="match status" value="1"/>
</dbReference>
<dbReference type="RefSeq" id="XP_044557714.1">
    <property type="nucleotide sequence ID" value="XM_044712543.1"/>
</dbReference>
<dbReference type="AlphaFoldDB" id="A0A6A5BES5"/>
<dbReference type="InterPro" id="IPR002048">
    <property type="entry name" value="EF_hand_dom"/>
</dbReference>
<dbReference type="EMBL" id="VFQX01000063">
    <property type="protein sequence ID" value="KAF0973001.1"/>
    <property type="molecule type" value="Genomic_DNA"/>
</dbReference>
<dbReference type="VEuPathDB" id="AmoebaDB:NfTy_007830"/>